<reference evidence="2 3" key="1">
    <citation type="submission" date="2023-05" db="EMBL/GenBank/DDBJ databases">
        <title>B98-5 Cell Line De Novo Hybrid Assembly: An Optical Mapping Approach.</title>
        <authorList>
            <person name="Kananen K."/>
            <person name="Auerbach J.A."/>
            <person name="Kautto E."/>
            <person name="Blachly J.S."/>
        </authorList>
    </citation>
    <scope>NUCLEOTIDE SEQUENCE [LARGE SCALE GENOMIC DNA]</scope>
    <source>
        <strain evidence="2">B95-8</strain>
        <tissue evidence="2">Cell line</tissue>
    </source>
</reference>
<accession>A0ABQ9TUJ6</accession>
<evidence type="ECO:0000256" key="1">
    <source>
        <dbReference type="SAM" id="MobiDB-lite"/>
    </source>
</evidence>
<keyword evidence="3" id="KW-1185">Reference proteome</keyword>
<gene>
    <name evidence="2" type="ORF">P7K49_034378</name>
</gene>
<comment type="caution">
    <text evidence="2">The sequence shown here is derived from an EMBL/GenBank/DDBJ whole genome shotgun (WGS) entry which is preliminary data.</text>
</comment>
<organism evidence="2 3">
    <name type="scientific">Saguinus oedipus</name>
    <name type="common">Cotton-top tamarin</name>
    <name type="synonym">Oedipomidas oedipus</name>
    <dbReference type="NCBI Taxonomy" id="9490"/>
    <lineage>
        <taxon>Eukaryota</taxon>
        <taxon>Metazoa</taxon>
        <taxon>Chordata</taxon>
        <taxon>Craniata</taxon>
        <taxon>Vertebrata</taxon>
        <taxon>Euteleostomi</taxon>
        <taxon>Mammalia</taxon>
        <taxon>Eutheria</taxon>
        <taxon>Euarchontoglires</taxon>
        <taxon>Primates</taxon>
        <taxon>Haplorrhini</taxon>
        <taxon>Platyrrhini</taxon>
        <taxon>Cebidae</taxon>
        <taxon>Callitrichinae</taxon>
        <taxon>Saguinus</taxon>
    </lineage>
</organism>
<feature type="region of interest" description="Disordered" evidence="1">
    <location>
        <begin position="114"/>
        <end position="140"/>
    </location>
</feature>
<dbReference type="EMBL" id="JASSZA010000019">
    <property type="protein sequence ID" value="KAK2088471.1"/>
    <property type="molecule type" value="Genomic_DNA"/>
</dbReference>
<protein>
    <submittedName>
        <fullName evidence="2">Uncharacterized protein</fullName>
    </submittedName>
</protein>
<sequence>MRSAESQVFVPAFSQPWNYTVGIFEVAPLPSLRLPPHHTAQPGILRTSLPPRCPSPQPASSHLPLRGLGLARRRLLLPPWGPSFCPDRLNRGGRRGRGKRELRPLQQGVCALRASARAHRSEKGGSAPQTRSLQPGPVGGQYMAGDGLCYIPP</sequence>
<evidence type="ECO:0000313" key="3">
    <source>
        <dbReference type="Proteomes" id="UP001266305"/>
    </source>
</evidence>
<evidence type="ECO:0000313" key="2">
    <source>
        <dbReference type="EMBL" id="KAK2088471.1"/>
    </source>
</evidence>
<proteinExistence type="predicted"/>
<dbReference type="Proteomes" id="UP001266305">
    <property type="component" value="Unassembled WGS sequence"/>
</dbReference>
<name>A0ABQ9TUJ6_SAGOE</name>